<protein>
    <submittedName>
        <fullName evidence="1">Glycosyl hydrolase</fullName>
    </submittedName>
</protein>
<dbReference type="OrthoDB" id="9757947at2"/>
<evidence type="ECO:0000313" key="2">
    <source>
        <dbReference type="Proteomes" id="UP000290365"/>
    </source>
</evidence>
<accession>A0A4V0YY35</accession>
<keyword evidence="1" id="KW-0378">Hydrolase</keyword>
<dbReference type="KEGG" id="kbs:EPA93_02055"/>
<dbReference type="GO" id="GO:0010411">
    <property type="term" value="P:xyloglucan metabolic process"/>
    <property type="evidence" value="ECO:0007669"/>
    <property type="project" value="TreeGrafter"/>
</dbReference>
<proteinExistence type="predicted"/>
<sequence>MKFYVPMLGKLLVAEQQSSKWQLDSHLVGIQTMCLAIDPFHAERVYCGTYGRGLWRSNDAGHSWEPIGDVPFITGKGGISSGNITAIAVSPTERSGEYGVVYVGTEPSMLFRSEDGGASWQELRAFRELPSASSWSFPPKPATSHVRYITPDLHTVGRVFVAVEAGALVRSLDGGQHWEDRVPAGPIDTHTLVMHPAAPNRLYSAAGDGFSHPGKGYQESYDAGLSWQYPDEGLSEHYLRSVAVDPADPDTIVITAAATPPSFSAGSAEPAIYRKTRGKPWQKVWQEKGSMLLHVASHEAEPGVFYAAGFKGIYRSPDAGLTWDQLAFSWGEEGITGEQLARARNAGLMRQFPQALALSDV</sequence>
<dbReference type="CDD" id="cd15482">
    <property type="entry name" value="Sialidase_non-viral"/>
    <property type="match status" value="1"/>
</dbReference>
<dbReference type="RefSeq" id="WP_129885440.1">
    <property type="nucleotide sequence ID" value="NZ_CP035758.1"/>
</dbReference>
<gene>
    <name evidence="1" type="ORF">EPA93_02055</name>
</gene>
<dbReference type="Gene3D" id="2.130.10.10">
    <property type="entry name" value="YVTN repeat-like/Quinoprotein amine dehydrogenase"/>
    <property type="match status" value="1"/>
</dbReference>
<dbReference type="InterPro" id="IPR015943">
    <property type="entry name" value="WD40/YVTN_repeat-like_dom_sf"/>
</dbReference>
<evidence type="ECO:0000313" key="1">
    <source>
        <dbReference type="EMBL" id="QBD74841.1"/>
    </source>
</evidence>
<dbReference type="PANTHER" id="PTHR43739">
    <property type="entry name" value="XYLOGLUCANASE (EUROFUNG)"/>
    <property type="match status" value="1"/>
</dbReference>
<dbReference type="PANTHER" id="PTHR43739:SF5">
    <property type="entry name" value="EXO-ALPHA-SIALIDASE"/>
    <property type="match status" value="1"/>
</dbReference>
<dbReference type="InterPro" id="IPR052025">
    <property type="entry name" value="Xyloglucanase_GH74"/>
</dbReference>
<dbReference type="EMBL" id="CP035758">
    <property type="protein sequence ID" value="QBD74841.1"/>
    <property type="molecule type" value="Genomic_DNA"/>
</dbReference>
<name>A0A4V0YY35_KTERU</name>
<dbReference type="AlphaFoldDB" id="A0A4V0YY35"/>
<dbReference type="Proteomes" id="UP000290365">
    <property type="component" value="Chromosome"/>
</dbReference>
<dbReference type="GO" id="GO:0016787">
    <property type="term" value="F:hydrolase activity"/>
    <property type="evidence" value="ECO:0007669"/>
    <property type="project" value="UniProtKB-KW"/>
</dbReference>
<reference evidence="1 2" key="1">
    <citation type="submission" date="2019-01" db="EMBL/GenBank/DDBJ databases">
        <title>Ktedonosporobacter rubrisoli SCAWS-G2.</title>
        <authorList>
            <person name="Huang Y."/>
            <person name="Yan B."/>
        </authorList>
    </citation>
    <scope>NUCLEOTIDE SEQUENCE [LARGE SCALE GENOMIC DNA]</scope>
    <source>
        <strain evidence="1 2">SCAWS-G2</strain>
    </source>
</reference>
<keyword evidence="2" id="KW-1185">Reference proteome</keyword>
<organism evidence="1 2">
    <name type="scientific">Ktedonosporobacter rubrisoli</name>
    <dbReference type="NCBI Taxonomy" id="2509675"/>
    <lineage>
        <taxon>Bacteria</taxon>
        <taxon>Bacillati</taxon>
        <taxon>Chloroflexota</taxon>
        <taxon>Ktedonobacteria</taxon>
        <taxon>Ktedonobacterales</taxon>
        <taxon>Ktedonosporobacteraceae</taxon>
        <taxon>Ktedonosporobacter</taxon>
    </lineage>
</organism>
<dbReference type="SUPFAM" id="SSF110296">
    <property type="entry name" value="Oligoxyloglucan reducing end-specific cellobiohydrolase"/>
    <property type="match status" value="1"/>
</dbReference>